<accession>A0A1D6N652</accession>
<evidence type="ECO:0000313" key="2">
    <source>
        <dbReference type="EMBL" id="ONM36077.1"/>
    </source>
</evidence>
<feature type="non-terminal residue" evidence="2">
    <location>
        <position position="1"/>
    </location>
</feature>
<feature type="region of interest" description="Disordered" evidence="1">
    <location>
        <begin position="136"/>
        <end position="232"/>
    </location>
</feature>
<feature type="compositionally biased region" description="Basic residues" evidence="1">
    <location>
        <begin position="211"/>
        <end position="224"/>
    </location>
</feature>
<feature type="compositionally biased region" description="Basic and acidic residues" evidence="1">
    <location>
        <begin position="194"/>
        <end position="210"/>
    </location>
</feature>
<feature type="compositionally biased region" description="Low complexity" evidence="1">
    <location>
        <begin position="64"/>
        <end position="73"/>
    </location>
</feature>
<sequence length="232" mass="25683">SCVRPLPPPSPCLRFWICPCRNPQAPGISLLPPKFTFADCRRGPPRWRCGRLVPPPSHSPLTPPSAASQYAPQQPAPFPRHLLSLRCDHRGPPERDAAELVGHVLAVAHADDEAVALPGALGAELARVLRARGAAEAPGAPAEEQVEVGPEQRTGRDLKFKPKGPKPEVSFLPRKERRQEFSASRKSRQRKRRSCGEDAEQQHEEGDQRGPRHHSLRHQRRRQSGPRPAAPE</sequence>
<evidence type="ECO:0000256" key="1">
    <source>
        <dbReference type="SAM" id="MobiDB-lite"/>
    </source>
</evidence>
<feature type="region of interest" description="Disordered" evidence="1">
    <location>
        <begin position="52"/>
        <end position="75"/>
    </location>
</feature>
<dbReference type="EMBL" id="CM007649">
    <property type="protein sequence ID" value="ONM36076.1"/>
    <property type="molecule type" value="Genomic_DNA"/>
</dbReference>
<reference evidence="2" key="1">
    <citation type="submission" date="2015-12" db="EMBL/GenBank/DDBJ databases">
        <title>Update maize B73 reference genome by single molecule sequencing technologies.</title>
        <authorList>
            <consortium name="Maize Genome Sequencing Project"/>
            <person name="Ware D."/>
        </authorList>
    </citation>
    <scope>NUCLEOTIDE SEQUENCE [LARGE SCALE GENOMIC DNA]</scope>
    <source>
        <tissue evidence="2">Seedling</tissue>
    </source>
</reference>
<name>A0A1D6N652_MAIZE</name>
<dbReference type="AlphaFoldDB" id="A0A1D6N652"/>
<dbReference type="EMBL" id="CM007649">
    <property type="protein sequence ID" value="ONM36077.1"/>
    <property type="molecule type" value="Genomic_DNA"/>
</dbReference>
<organism evidence="2">
    <name type="scientific">Zea mays</name>
    <name type="common">Maize</name>
    <dbReference type="NCBI Taxonomy" id="4577"/>
    <lineage>
        <taxon>Eukaryota</taxon>
        <taxon>Viridiplantae</taxon>
        <taxon>Streptophyta</taxon>
        <taxon>Embryophyta</taxon>
        <taxon>Tracheophyta</taxon>
        <taxon>Spermatophyta</taxon>
        <taxon>Magnoliopsida</taxon>
        <taxon>Liliopsida</taxon>
        <taxon>Poales</taxon>
        <taxon>Poaceae</taxon>
        <taxon>PACMAD clade</taxon>
        <taxon>Panicoideae</taxon>
        <taxon>Andropogonodae</taxon>
        <taxon>Andropogoneae</taxon>
        <taxon>Tripsacinae</taxon>
        <taxon>Zea</taxon>
    </lineage>
</organism>
<proteinExistence type="predicted"/>
<protein>
    <submittedName>
        <fullName evidence="2">Protein TRANSPARENT TESTA 12</fullName>
    </submittedName>
</protein>
<gene>
    <name evidence="2" type="ORF">ZEAMMB73_Zm00001d042692</name>
</gene>
<feature type="compositionally biased region" description="Pro residues" evidence="1">
    <location>
        <begin position="53"/>
        <end position="63"/>
    </location>
</feature>